<name>A0A1Q1PUT3_9CAUD</name>
<protein>
    <submittedName>
        <fullName evidence="1">Putative major capsid protein</fullName>
    </submittedName>
</protein>
<dbReference type="Proteomes" id="UP000222134">
    <property type="component" value="Segment"/>
</dbReference>
<dbReference type="EMBL" id="KY295896">
    <property type="protein sequence ID" value="AQN31843.1"/>
    <property type="molecule type" value="Genomic_DNA"/>
</dbReference>
<evidence type="ECO:0000313" key="2">
    <source>
        <dbReference type="Proteomes" id="UP000222134"/>
    </source>
</evidence>
<organism evidence="1 2">
    <name type="scientific">Escherichia phage L_AB-2017</name>
    <dbReference type="NCBI Taxonomy" id="1933114"/>
    <lineage>
        <taxon>Viruses</taxon>
        <taxon>Duplodnaviria</taxon>
        <taxon>Heunggongvirae</taxon>
        <taxon>Uroviricota</taxon>
        <taxon>Caudoviricetes</taxon>
        <taxon>Sarkviridae</taxon>
        <taxon>Guernseyvirinae</taxon>
        <taxon>Kagunavirus</taxon>
        <taxon>Kagunavirus LAB2017</taxon>
    </lineage>
</organism>
<sequence length="322" mass="33980">MSLSDMKVYNDDIVGTTIELLGQKTDQFNAASGGAIVLSTASWRGDFSRESFFNQIASAKRRVDRYAAIESQAATALTQGEHVGVKVAGGFGPVLFEPAQMTWLNEDPASAIRAISEGFSDALLADQLNTAVGAAVAAVSGQAALVNDVSTTVGLSLNVLNNSHAKFGDQSQLLITDIMTGAAYHTLVDKALTNANQLFVAGNVMVVDVLGKRYVISDIPALYEAGTPNKTKVLSVVANGIIVDNASDIISNIDTSNGNTRIQTTWQADYSFGLKLKGYSWDVANGGKSPLDAELFTATNWDKAVAENKHTLGTLAIADADK</sequence>
<accession>A0A1Q1PUT3</accession>
<proteinExistence type="predicted"/>
<dbReference type="Pfam" id="PF20036">
    <property type="entry name" value="Gp13-like"/>
    <property type="match status" value="1"/>
</dbReference>
<evidence type="ECO:0000313" key="1">
    <source>
        <dbReference type="EMBL" id="AQN31843.1"/>
    </source>
</evidence>
<keyword evidence="2" id="KW-1185">Reference proteome</keyword>
<gene>
    <name evidence="1" type="ORF">L_18</name>
</gene>
<reference evidence="1 2" key="1">
    <citation type="submission" date="2016-11" db="EMBL/GenBank/DDBJ databases">
        <title>Biological and genomic characterization of a historic collection of therapeutic Escherichia coli bacteriophage.</title>
        <authorList>
            <person name="Baig A."/>
            <person name="Colom J."/>
            <person name="Atterbury R."/>
            <person name="Barrow P."/>
        </authorList>
    </citation>
    <scope>NUCLEOTIDE SEQUENCE [LARGE SCALE GENOMIC DNA]</scope>
</reference>
<dbReference type="InterPro" id="IPR045404">
    <property type="entry name" value="Gp13-like"/>
</dbReference>